<evidence type="ECO:0000313" key="12">
    <source>
        <dbReference type="Proteomes" id="UP000638043"/>
    </source>
</evidence>
<dbReference type="Gene3D" id="3.90.79.10">
    <property type="entry name" value="Nucleoside Triphosphate Pyrophosphohydrolase"/>
    <property type="match status" value="1"/>
</dbReference>
<name>A0ABQ2MVA5_9MICO</name>
<comment type="caution">
    <text evidence="11">The sequence shown here is derived from an EMBL/GenBank/DDBJ whole genome shotgun (WGS) entry which is preliminary data.</text>
</comment>
<dbReference type="SUPFAM" id="SSF55811">
    <property type="entry name" value="Nudix"/>
    <property type="match status" value="1"/>
</dbReference>
<keyword evidence="8" id="KW-0520">NAD</keyword>
<feature type="domain" description="Nudix hydrolase" evidence="10">
    <location>
        <begin position="151"/>
        <end position="277"/>
    </location>
</feature>
<organism evidence="11 12">
    <name type="scientific">Microbacterium nanhaiense</name>
    <dbReference type="NCBI Taxonomy" id="1301026"/>
    <lineage>
        <taxon>Bacteria</taxon>
        <taxon>Bacillati</taxon>
        <taxon>Actinomycetota</taxon>
        <taxon>Actinomycetes</taxon>
        <taxon>Micrococcales</taxon>
        <taxon>Microbacteriaceae</taxon>
        <taxon>Microbacterium</taxon>
    </lineage>
</organism>
<gene>
    <name evidence="11" type="ORF">GCM10010910_02080</name>
</gene>
<proteinExistence type="inferred from homology"/>
<comment type="similarity">
    <text evidence="3">Belongs to the Nudix hydrolase family. NudC subfamily.</text>
</comment>
<dbReference type="NCBIfam" id="NF001299">
    <property type="entry name" value="PRK00241.1"/>
    <property type="match status" value="1"/>
</dbReference>
<comment type="catalytic activity">
    <reaction evidence="9">
        <text>a 5'-end NAD(+)-phospho-ribonucleoside in mRNA + H2O = a 5'-end phospho-adenosine-phospho-ribonucleoside in mRNA + beta-nicotinamide D-ribonucleotide + 2 H(+)</text>
        <dbReference type="Rhea" id="RHEA:60876"/>
        <dbReference type="Rhea" id="RHEA-COMP:15698"/>
        <dbReference type="Rhea" id="RHEA-COMP:15719"/>
        <dbReference type="ChEBI" id="CHEBI:14649"/>
        <dbReference type="ChEBI" id="CHEBI:15377"/>
        <dbReference type="ChEBI" id="CHEBI:15378"/>
        <dbReference type="ChEBI" id="CHEBI:144029"/>
        <dbReference type="ChEBI" id="CHEBI:144051"/>
    </reaction>
    <physiologicalReaction direction="left-to-right" evidence="9">
        <dbReference type="Rhea" id="RHEA:60877"/>
    </physiologicalReaction>
</comment>
<evidence type="ECO:0000256" key="2">
    <source>
        <dbReference type="ARBA" id="ARBA00001947"/>
    </source>
</evidence>
<dbReference type="CDD" id="cd03429">
    <property type="entry name" value="NUDIX_NADH_pyrophosphatase_Nudt13"/>
    <property type="match status" value="1"/>
</dbReference>
<dbReference type="Pfam" id="PF09297">
    <property type="entry name" value="Zn_ribbon_NUD"/>
    <property type="match status" value="1"/>
</dbReference>
<dbReference type="Proteomes" id="UP000638043">
    <property type="component" value="Unassembled WGS sequence"/>
</dbReference>
<protein>
    <recommendedName>
        <fullName evidence="4">NAD(+) diphosphatase</fullName>
        <ecNumber evidence="4">3.6.1.22</ecNumber>
    </recommendedName>
</protein>
<dbReference type="RefSeq" id="WP_188699542.1">
    <property type="nucleotide sequence ID" value="NZ_BMMQ01000001.1"/>
</dbReference>
<evidence type="ECO:0000259" key="10">
    <source>
        <dbReference type="PROSITE" id="PS51462"/>
    </source>
</evidence>
<evidence type="ECO:0000256" key="7">
    <source>
        <dbReference type="ARBA" id="ARBA00022842"/>
    </source>
</evidence>
<keyword evidence="12" id="KW-1185">Reference proteome</keyword>
<keyword evidence="5" id="KW-0479">Metal-binding</keyword>
<dbReference type="InterPro" id="IPR050241">
    <property type="entry name" value="NAD-cap_RNA_hydrolase_NudC"/>
</dbReference>
<dbReference type="InterPro" id="IPR020084">
    <property type="entry name" value="NUDIX_hydrolase_CS"/>
</dbReference>
<dbReference type="PANTHER" id="PTHR42904:SF6">
    <property type="entry name" value="NAD-CAPPED RNA HYDROLASE NUDT12"/>
    <property type="match status" value="1"/>
</dbReference>
<keyword evidence="6" id="KW-0378">Hydrolase</keyword>
<accession>A0ABQ2MVA5</accession>
<sequence>MIDLADAFDTSARERTEDDLIERLQRDPATRVLQIHGDSAPIQAASVAFANPDEVADGAAWAFLGRGRAGEGILLAVHSGDAPSLVRGEWAPYRAVGASLDGFEASLVVAGLALGRWLVDSPFCPRCGNDAAVTTSGWARRCVSCGREHFPRTDPAVIVAVTNRDRTKLLLGANAAWKGEMFSCFAGFVEAGESAELTAHRELLEETGIRIDELRYITSQAWPFPRSLMLGFHATVVDESEVEPDGEEIIASRWFMREEIGRGLAGELDVRLPGGASVAHHLIRAWYDAK</sequence>
<evidence type="ECO:0000256" key="1">
    <source>
        <dbReference type="ARBA" id="ARBA00001946"/>
    </source>
</evidence>
<keyword evidence="7" id="KW-0460">Magnesium</keyword>
<dbReference type="EC" id="3.6.1.22" evidence="4"/>
<dbReference type="EMBL" id="BMMQ01000001">
    <property type="protein sequence ID" value="GGO59344.1"/>
    <property type="molecule type" value="Genomic_DNA"/>
</dbReference>
<dbReference type="PROSITE" id="PS00893">
    <property type="entry name" value="NUDIX_BOX"/>
    <property type="match status" value="1"/>
</dbReference>
<evidence type="ECO:0000313" key="11">
    <source>
        <dbReference type="EMBL" id="GGO59344.1"/>
    </source>
</evidence>
<dbReference type="InterPro" id="IPR049734">
    <property type="entry name" value="NudC-like_C"/>
</dbReference>
<dbReference type="Pfam" id="PF00293">
    <property type="entry name" value="NUDIX"/>
    <property type="match status" value="1"/>
</dbReference>
<evidence type="ECO:0000256" key="3">
    <source>
        <dbReference type="ARBA" id="ARBA00009595"/>
    </source>
</evidence>
<dbReference type="InterPro" id="IPR015797">
    <property type="entry name" value="NUDIX_hydrolase-like_dom_sf"/>
</dbReference>
<evidence type="ECO:0000256" key="4">
    <source>
        <dbReference type="ARBA" id="ARBA00012381"/>
    </source>
</evidence>
<evidence type="ECO:0000256" key="9">
    <source>
        <dbReference type="ARBA" id="ARBA00023679"/>
    </source>
</evidence>
<dbReference type="InterPro" id="IPR015376">
    <property type="entry name" value="Znr_NADH_PPase"/>
</dbReference>
<evidence type="ECO:0000256" key="8">
    <source>
        <dbReference type="ARBA" id="ARBA00023027"/>
    </source>
</evidence>
<reference evidence="12" key="1">
    <citation type="journal article" date="2019" name="Int. J. Syst. Evol. Microbiol.">
        <title>The Global Catalogue of Microorganisms (GCM) 10K type strain sequencing project: providing services to taxonomists for standard genome sequencing and annotation.</title>
        <authorList>
            <consortium name="The Broad Institute Genomics Platform"/>
            <consortium name="The Broad Institute Genome Sequencing Center for Infectious Disease"/>
            <person name="Wu L."/>
            <person name="Ma J."/>
        </authorList>
    </citation>
    <scope>NUCLEOTIDE SEQUENCE [LARGE SCALE GENOMIC DNA]</scope>
    <source>
        <strain evidence="12">CGMCC 4.7181</strain>
    </source>
</reference>
<dbReference type="PANTHER" id="PTHR42904">
    <property type="entry name" value="NUDIX HYDROLASE, NUDC SUBFAMILY"/>
    <property type="match status" value="1"/>
</dbReference>
<comment type="cofactor">
    <cofactor evidence="2">
        <name>Zn(2+)</name>
        <dbReference type="ChEBI" id="CHEBI:29105"/>
    </cofactor>
</comment>
<comment type="cofactor">
    <cofactor evidence="1">
        <name>Mg(2+)</name>
        <dbReference type="ChEBI" id="CHEBI:18420"/>
    </cofactor>
</comment>
<evidence type="ECO:0000256" key="6">
    <source>
        <dbReference type="ARBA" id="ARBA00022801"/>
    </source>
</evidence>
<dbReference type="InterPro" id="IPR000086">
    <property type="entry name" value="NUDIX_hydrolase_dom"/>
</dbReference>
<dbReference type="PROSITE" id="PS51462">
    <property type="entry name" value="NUDIX"/>
    <property type="match status" value="1"/>
</dbReference>
<evidence type="ECO:0000256" key="5">
    <source>
        <dbReference type="ARBA" id="ARBA00022723"/>
    </source>
</evidence>
<dbReference type="Gene3D" id="3.90.79.20">
    <property type="match status" value="1"/>
</dbReference>